<dbReference type="GO" id="GO:0005198">
    <property type="term" value="F:structural molecule activity"/>
    <property type="evidence" value="ECO:0007669"/>
    <property type="project" value="InterPro"/>
</dbReference>
<feature type="domain" description="IF rod" evidence="7">
    <location>
        <begin position="95"/>
        <end position="409"/>
    </location>
</feature>
<evidence type="ECO:0000256" key="6">
    <source>
        <dbReference type="SAM" id="MobiDB-lite"/>
    </source>
</evidence>
<feature type="region of interest" description="Disordered" evidence="6">
    <location>
        <begin position="409"/>
        <end position="437"/>
    </location>
</feature>
<protein>
    <submittedName>
        <fullName evidence="8">Keratin, type I cytoskeletal 12</fullName>
    </submittedName>
</protein>
<dbReference type="STRING" id="885580.ENSFDAP00000006273"/>
<keyword evidence="1" id="KW-0416">Keratin</keyword>
<organism evidence="8 9">
    <name type="scientific">Fukomys damarensis</name>
    <name type="common">Damaraland mole rat</name>
    <name type="synonym">Cryptomys damarensis</name>
    <dbReference type="NCBI Taxonomy" id="885580"/>
    <lineage>
        <taxon>Eukaryota</taxon>
        <taxon>Metazoa</taxon>
        <taxon>Chordata</taxon>
        <taxon>Craniata</taxon>
        <taxon>Vertebrata</taxon>
        <taxon>Euteleostomi</taxon>
        <taxon>Mammalia</taxon>
        <taxon>Eutheria</taxon>
        <taxon>Euarchontoglires</taxon>
        <taxon>Glires</taxon>
        <taxon>Rodentia</taxon>
        <taxon>Hystricomorpha</taxon>
        <taxon>Bathyergidae</taxon>
        <taxon>Fukomys</taxon>
    </lineage>
</organism>
<keyword evidence="9" id="KW-1185">Reference proteome</keyword>
<evidence type="ECO:0000259" key="7">
    <source>
        <dbReference type="PROSITE" id="PS51842"/>
    </source>
</evidence>
<evidence type="ECO:0000313" key="8">
    <source>
        <dbReference type="EMBL" id="KFO18791.1"/>
    </source>
</evidence>
<evidence type="ECO:0000256" key="1">
    <source>
        <dbReference type="ARBA" id="ARBA00022744"/>
    </source>
</evidence>
<dbReference type="InterPro" id="IPR018039">
    <property type="entry name" value="IF_conserved"/>
</dbReference>
<dbReference type="PROSITE" id="PS51842">
    <property type="entry name" value="IF_ROD_2"/>
    <property type="match status" value="1"/>
</dbReference>
<dbReference type="Gene3D" id="1.20.5.170">
    <property type="match status" value="1"/>
</dbReference>
<dbReference type="Pfam" id="PF00038">
    <property type="entry name" value="Filament"/>
    <property type="match status" value="1"/>
</dbReference>
<reference evidence="8 9" key="1">
    <citation type="submission" date="2013-11" db="EMBL/GenBank/DDBJ databases">
        <title>The Damaraland mole rat (Fukomys damarensis) genome and evolution of African mole rats.</title>
        <authorList>
            <person name="Gladyshev V.N."/>
            <person name="Fang X."/>
        </authorList>
    </citation>
    <scope>NUCLEOTIDE SEQUENCE [LARGE SCALE GENOMIC DNA]</scope>
    <source>
        <tissue evidence="8">Liver</tissue>
    </source>
</reference>
<comment type="similarity">
    <text evidence="4">Belongs to the intermediate filament family.</text>
</comment>
<sequence length="463" mass="49723">MLLSVPIPGLSRHLSAQSGVAGRATGLSASSPVRGPGGGAFGAGGFGCAGGLGTGQGGPLGGGCRGLGMAFGGSPAGGSTGVLCGLHGGLLPGSEKATMQNLNDRLASYLERVGALEEENATLGQKIRDWYERCGAEDAGSQTDYSKYYLLIEDLRNKITSASTRNAQVTLQMDYARLAAEDFQTKYENELCLRQSVEADASGLRRVLDERTLARADLEVQIEGLAEELAYLRKTREEELRSFPADCPREISVEIDAAPGVDLTRLLNDMRAQYEVLAEQNRKDAEAWFMEKSGELRKEISSNTQQLQSSRSEVTDVRRARQSLELELQSQLALKKSLEDSLAETEGGYCGQLSQVQRLVGSLEAQLQQVLADAEGQGAEHRRLLDAKAGLELEIETYRGLLDGEAAGDDLEESASETGSKPQAQSTDSSKDPTKTRTIKTIVQEVVNGEVVSSQVQEIEELM</sequence>
<dbReference type="EMBL" id="KN125323">
    <property type="protein sequence ID" value="KFO18791.1"/>
    <property type="molecule type" value="Genomic_DNA"/>
</dbReference>
<dbReference type="Gene3D" id="1.20.5.1160">
    <property type="entry name" value="Vasodilator-stimulated phosphoprotein"/>
    <property type="match status" value="1"/>
</dbReference>
<dbReference type="SMART" id="SM01391">
    <property type="entry name" value="Filament"/>
    <property type="match status" value="1"/>
</dbReference>
<dbReference type="FunFam" id="1.20.5.170:FF:000002">
    <property type="entry name" value="Type I keratin KA11"/>
    <property type="match status" value="1"/>
</dbReference>
<feature type="coiled-coil region" evidence="5">
    <location>
        <begin position="99"/>
        <end position="126"/>
    </location>
</feature>
<dbReference type="GO" id="GO:0045109">
    <property type="term" value="P:intermediate filament organization"/>
    <property type="evidence" value="ECO:0007669"/>
    <property type="project" value="TreeGrafter"/>
</dbReference>
<dbReference type="Proteomes" id="UP000028990">
    <property type="component" value="Unassembled WGS sequence"/>
</dbReference>
<dbReference type="GO" id="GO:0030855">
    <property type="term" value="P:epithelial cell differentiation"/>
    <property type="evidence" value="ECO:0007669"/>
    <property type="project" value="TreeGrafter"/>
</dbReference>
<dbReference type="OMA" id="QHEAMAD"/>
<accession>A0A091D7I8</accession>
<keyword evidence="2 4" id="KW-0403">Intermediate filament</keyword>
<evidence type="ECO:0000256" key="3">
    <source>
        <dbReference type="ARBA" id="ARBA00023054"/>
    </source>
</evidence>
<dbReference type="SUPFAM" id="SSF64593">
    <property type="entry name" value="Intermediate filament protein, coiled coil region"/>
    <property type="match status" value="2"/>
</dbReference>
<dbReference type="PANTHER" id="PTHR23239">
    <property type="entry name" value="INTERMEDIATE FILAMENT"/>
    <property type="match status" value="1"/>
</dbReference>
<gene>
    <name evidence="8" type="ORF">H920_19820</name>
</gene>
<feature type="coiled-coil region" evidence="5">
    <location>
        <begin position="307"/>
        <end position="373"/>
    </location>
</feature>
<dbReference type="PROSITE" id="PS00226">
    <property type="entry name" value="IF_ROD_1"/>
    <property type="match status" value="1"/>
</dbReference>
<dbReference type="GO" id="GO:0005882">
    <property type="term" value="C:intermediate filament"/>
    <property type="evidence" value="ECO:0007669"/>
    <property type="project" value="UniProtKB-KW"/>
</dbReference>
<evidence type="ECO:0000256" key="4">
    <source>
        <dbReference type="RuleBase" id="RU000685"/>
    </source>
</evidence>
<dbReference type="PANTHER" id="PTHR23239:SF369">
    <property type="entry name" value="KERATIN, TYPE I CYTOSKELETAL 12"/>
    <property type="match status" value="1"/>
</dbReference>
<dbReference type="eggNOG" id="ENOG502QTM6">
    <property type="taxonomic scope" value="Eukaryota"/>
</dbReference>
<dbReference type="InterPro" id="IPR002957">
    <property type="entry name" value="Keratin_I"/>
</dbReference>
<dbReference type="FunFam" id="1.20.5.1160:FF:000002">
    <property type="entry name" value="Type I keratin 10"/>
    <property type="match status" value="1"/>
</dbReference>
<dbReference type="AlphaFoldDB" id="A0A091D7I8"/>
<dbReference type="Gene3D" id="1.20.5.500">
    <property type="entry name" value="Single helix bin"/>
    <property type="match status" value="1"/>
</dbReference>
<dbReference type="InterPro" id="IPR039008">
    <property type="entry name" value="IF_rod_dom"/>
</dbReference>
<evidence type="ECO:0000313" key="9">
    <source>
        <dbReference type="Proteomes" id="UP000028990"/>
    </source>
</evidence>
<proteinExistence type="inferred from homology"/>
<dbReference type="OrthoDB" id="2441647at2759"/>
<name>A0A091D7I8_FUKDA</name>
<dbReference type="GO" id="GO:0002009">
    <property type="term" value="P:morphogenesis of an epithelium"/>
    <property type="evidence" value="ECO:0007669"/>
    <property type="project" value="TreeGrafter"/>
</dbReference>
<dbReference type="PRINTS" id="PR01248">
    <property type="entry name" value="TYPE1KERATIN"/>
</dbReference>
<evidence type="ECO:0000256" key="5">
    <source>
        <dbReference type="SAM" id="Coils"/>
    </source>
</evidence>
<dbReference type="SUPFAM" id="SSF46579">
    <property type="entry name" value="Prefoldin"/>
    <property type="match status" value="1"/>
</dbReference>
<dbReference type="FunFam" id="1.20.5.500:FF:000001">
    <property type="entry name" value="Type II keratin 23"/>
    <property type="match status" value="1"/>
</dbReference>
<keyword evidence="3 5" id="KW-0175">Coiled coil</keyword>
<feature type="compositionally biased region" description="Polar residues" evidence="6">
    <location>
        <begin position="416"/>
        <end position="428"/>
    </location>
</feature>
<evidence type="ECO:0000256" key="2">
    <source>
        <dbReference type="ARBA" id="ARBA00022754"/>
    </source>
</evidence>